<dbReference type="RefSeq" id="WP_343938824.1">
    <property type="nucleotide sequence ID" value="NZ_BAAABU010000026.1"/>
</dbReference>
<evidence type="ECO:0000256" key="1">
    <source>
        <dbReference type="SAM" id="MobiDB-lite"/>
    </source>
</evidence>
<feature type="region of interest" description="Disordered" evidence="1">
    <location>
        <begin position="23"/>
        <end position="83"/>
    </location>
</feature>
<evidence type="ECO:0008006" key="5">
    <source>
        <dbReference type="Google" id="ProtNLM"/>
    </source>
</evidence>
<sequence length="211" mass="21688">MKAIRPVLVAAVLGAGLVACTSTPQQAAPTTTSTTTATTTTTSTTTASPTAPPSAEPTVPPSAAPTVAPDREPATGKVADPTPVLDHGGFGVIRLGMSEEDLLATGLVTNDGTEQPGDCGFYRLASDTGAVFVRRDRGLGVVSIIVNGNVRTTEGIRPGSTTEEARATYPGFVDGPPWESADLGGGIRYGFGGRPIISQLLLFRHMENCHN</sequence>
<feature type="signal peptide" evidence="2">
    <location>
        <begin position="1"/>
        <end position="27"/>
    </location>
</feature>
<dbReference type="PROSITE" id="PS51257">
    <property type="entry name" value="PROKAR_LIPOPROTEIN"/>
    <property type="match status" value="1"/>
</dbReference>
<comment type="caution">
    <text evidence="3">The sequence shown here is derived from an EMBL/GenBank/DDBJ whole genome shotgun (WGS) entry which is preliminary data.</text>
</comment>
<dbReference type="EMBL" id="BAAABU010000026">
    <property type="protein sequence ID" value="GAA0257751.1"/>
    <property type="molecule type" value="Genomic_DNA"/>
</dbReference>
<keyword evidence="4" id="KW-1185">Reference proteome</keyword>
<evidence type="ECO:0000313" key="3">
    <source>
        <dbReference type="EMBL" id="GAA0257751.1"/>
    </source>
</evidence>
<keyword evidence="2" id="KW-0732">Signal</keyword>
<name>A0ABN0UPZ7_9PSEU</name>
<feature type="compositionally biased region" description="Low complexity" evidence="1">
    <location>
        <begin position="23"/>
        <end position="49"/>
    </location>
</feature>
<proteinExistence type="predicted"/>
<reference evidence="3 4" key="1">
    <citation type="journal article" date="2019" name="Int. J. Syst. Evol. Microbiol.">
        <title>The Global Catalogue of Microorganisms (GCM) 10K type strain sequencing project: providing services to taxonomists for standard genome sequencing and annotation.</title>
        <authorList>
            <consortium name="The Broad Institute Genomics Platform"/>
            <consortium name="The Broad Institute Genome Sequencing Center for Infectious Disease"/>
            <person name="Wu L."/>
            <person name="Ma J."/>
        </authorList>
    </citation>
    <scope>NUCLEOTIDE SEQUENCE [LARGE SCALE GENOMIC DNA]</scope>
    <source>
        <strain evidence="3 4">JCM 3380</strain>
    </source>
</reference>
<dbReference type="Proteomes" id="UP001500416">
    <property type="component" value="Unassembled WGS sequence"/>
</dbReference>
<accession>A0ABN0UPZ7</accession>
<evidence type="ECO:0000313" key="4">
    <source>
        <dbReference type="Proteomes" id="UP001500416"/>
    </source>
</evidence>
<feature type="chain" id="PRO_5045743382" description="Lipoprotein" evidence="2">
    <location>
        <begin position="28"/>
        <end position="211"/>
    </location>
</feature>
<evidence type="ECO:0000256" key="2">
    <source>
        <dbReference type="SAM" id="SignalP"/>
    </source>
</evidence>
<protein>
    <recommendedName>
        <fullName evidence="5">Lipoprotein</fullName>
    </recommendedName>
</protein>
<feature type="compositionally biased region" description="Pro residues" evidence="1">
    <location>
        <begin position="50"/>
        <end position="63"/>
    </location>
</feature>
<gene>
    <name evidence="3" type="ORF">GCM10010492_68420</name>
</gene>
<organism evidence="3 4">
    <name type="scientific">Saccharothrix mutabilis subsp. mutabilis</name>
    <dbReference type="NCBI Taxonomy" id="66855"/>
    <lineage>
        <taxon>Bacteria</taxon>
        <taxon>Bacillati</taxon>
        <taxon>Actinomycetota</taxon>
        <taxon>Actinomycetes</taxon>
        <taxon>Pseudonocardiales</taxon>
        <taxon>Pseudonocardiaceae</taxon>
        <taxon>Saccharothrix</taxon>
    </lineage>
</organism>